<evidence type="ECO:0000313" key="5">
    <source>
        <dbReference type="EMBL" id="AFZ51074.1"/>
    </source>
</evidence>
<evidence type="ECO:0000256" key="2">
    <source>
        <dbReference type="ARBA" id="ARBA00022737"/>
    </source>
</evidence>
<evidence type="ECO:0000259" key="4">
    <source>
        <dbReference type="PROSITE" id="PS50011"/>
    </source>
</evidence>
<dbReference type="SMART" id="SM00220">
    <property type="entry name" value="S_TKc"/>
    <property type="match status" value="1"/>
</dbReference>
<dbReference type="STRING" id="13035.Dacsa_2479"/>
<keyword evidence="2" id="KW-0677">Repeat</keyword>
<gene>
    <name evidence="5" type="ORF">Dacsa_2479</name>
</gene>
<keyword evidence="1 3" id="KW-0853">WD repeat</keyword>
<dbReference type="SUPFAM" id="SSF50978">
    <property type="entry name" value="WD40 repeat-like"/>
    <property type="match status" value="1"/>
</dbReference>
<accession>K9YVZ6</accession>
<dbReference type="CDD" id="cd14014">
    <property type="entry name" value="STKc_PknB_like"/>
    <property type="match status" value="1"/>
</dbReference>
<dbReference type="InterPro" id="IPR015943">
    <property type="entry name" value="WD40/YVTN_repeat-like_dom_sf"/>
</dbReference>
<dbReference type="PANTHER" id="PTHR22847:SF637">
    <property type="entry name" value="WD REPEAT DOMAIN 5B"/>
    <property type="match status" value="1"/>
</dbReference>
<dbReference type="Pfam" id="PF00069">
    <property type="entry name" value="Pkinase"/>
    <property type="match status" value="1"/>
</dbReference>
<dbReference type="PROSITE" id="PS50011">
    <property type="entry name" value="PROTEIN_KINASE_DOM"/>
    <property type="match status" value="1"/>
</dbReference>
<proteinExistence type="predicted"/>
<dbReference type="SMART" id="SM00320">
    <property type="entry name" value="WD40"/>
    <property type="match status" value="7"/>
</dbReference>
<feature type="repeat" description="WD" evidence="3">
    <location>
        <begin position="382"/>
        <end position="423"/>
    </location>
</feature>
<evidence type="ECO:0000313" key="6">
    <source>
        <dbReference type="Proteomes" id="UP000010482"/>
    </source>
</evidence>
<dbReference type="GO" id="GO:0005524">
    <property type="term" value="F:ATP binding"/>
    <property type="evidence" value="ECO:0007669"/>
    <property type="project" value="InterPro"/>
</dbReference>
<dbReference type="PATRIC" id="fig|13035.3.peg.2831"/>
<dbReference type="PROSITE" id="PS50294">
    <property type="entry name" value="WD_REPEATS_REGION"/>
    <property type="match status" value="5"/>
</dbReference>
<dbReference type="Proteomes" id="UP000010482">
    <property type="component" value="Chromosome"/>
</dbReference>
<evidence type="ECO:0000256" key="1">
    <source>
        <dbReference type="ARBA" id="ARBA00022574"/>
    </source>
</evidence>
<dbReference type="Pfam" id="PF00400">
    <property type="entry name" value="WD40"/>
    <property type="match status" value="6"/>
</dbReference>
<dbReference type="eggNOG" id="COG0515">
    <property type="taxonomic scope" value="Bacteria"/>
</dbReference>
<dbReference type="SUPFAM" id="SSF56112">
    <property type="entry name" value="Protein kinase-like (PK-like)"/>
    <property type="match status" value="1"/>
</dbReference>
<feature type="repeat" description="WD" evidence="3">
    <location>
        <begin position="552"/>
        <end position="593"/>
    </location>
</feature>
<dbReference type="PROSITE" id="PS50082">
    <property type="entry name" value="WD_REPEATS_2"/>
    <property type="match status" value="6"/>
</dbReference>
<dbReference type="CDD" id="cd00200">
    <property type="entry name" value="WD40"/>
    <property type="match status" value="1"/>
</dbReference>
<dbReference type="InterPro" id="IPR036322">
    <property type="entry name" value="WD40_repeat_dom_sf"/>
</dbReference>
<dbReference type="Gene3D" id="1.10.510.10">
    <property type="entry name" value="Transferase(Phosphotransferase) domain 1"/>
    <property type="match status" value="1"/>
</dbReference>
<dbReference type="EMBL" id="CP003944">
    <property type="protein sequence ID" value="AFZ51074.1"/>
    <property type="molecule type" value="Genomic_DNA"/>
</dbReference>
<feature type="repeat" description="WD" evidence="3">
    <location>
        <begin position="595"/>
        <end position="625"/>
    </location>
</feature>
<feature type="repeat" description="WD" evidence="3">
    <location>
        <begin position="424"/>
        <end position="465"/>
    </location>
</feature>
<dbReference type="PROSITE" id="PS00678">
    <property type="entry name" value="WD_REPEATS_1"/>
    <property type="match status" value="2"/>
</dbReference>
<dbReference type="Gene3D" id="2.130.10.10">
    <property type="entry name" value="YVTN repeat-like/Quinoprotein amine dehydrogenase"/>
    <property type="match status" value="2"/>
</dbReference>
<dbReference type="InterPro" id="IPR001680">
    <property type="entry name" value="WD40_rpt"/>
</dbReference>
<feature type="repeat" description="WD" evidence="3">
    <location>
        <begin position="466"/>
        <end position="499"/>
    </location>
</feature>
<name>K9YVZ6_DACS8</name>
<dbReference type="InterPro" id="IPR011009">
    <property type="entry name" value="Kinase-like_dom_sf"/>
</dbReference>
<organism evidence="5 6">
    <name type="scientific">Dactylococcopsis salina (strain PCC 8305)</name>
    <name type="common">Myxobactron salinum</name>
    <dbReference type="NCBI Taxonomy" id="13035"/>
    <lineage>
        <taxon>Bacteria</taxon>
        <taxon>Bacillati</taxon>
        <taxon>Cyanobacteriota</taxon>
        <taxon>Cyanophyceae</taxon>
        <taxon>Nodosilineales</taxon>
        <taxon>Cymatolegaceae</taxon>
        <taxon>Dactylococcopsis</taxon>
    </lineage>
</organism>
<keyword evidence="6" id="KW-1185">Reference proteome</keyword>
<dbReference type="KEGG" id="dsl:Dacsa_2479"/>
<dbReference type="InterPro" id="IPR019775">
    <property type="entry name" value="WD40_repeat_CS"/>
</dbReference>
<protein>
    <submittedName>
        <fullName evidence="5">WD40 repeat-containing protein</fullName>
    </submittedName>
</protein>
<sequence length="627" mass="69882">MRNNLQLGKVMNQDIAYCFNPYCSHPKNDLDRQKCNNCGFLLQLKNQYQAQKLIASGRFGRTFFGEDLIENRPCLIKQFFPTSEDGITLNSQKAIELFHSEAQRLEDLGNHPQIPQLYAHLEQETYQYLIQEWITGENLETQLSQNQTFSEREIRKLLSSLLPVLDYLQKNTVIHRDIKPENIISCSQKQSEYVLVDFGAAKLASLRNLVKTGTIIGSPGYAAPEQVYGKPTFASDIYSLGVTCLYLLTGVSPFDLYNPTENQLLWRDYCQDSPVSDSLAAILDGMTAFDLKQRYQSGKEVLDALGVLSPLPVLSPSPQPDKKETSSVIKLYSGKGAIYTVNFSPDGTLLASGGGSEWGKLIGKENCVRLWRVGEWEKHYKLTQHSAPITAVKFSSDGQFLISGSLDKTIKVWNLTTQKLQQTLKGHRYGVKTLQVSPYGDLLISGSEGGEVILWNLHTGKALDRLTWEQGRIYTIALSRDGETFAVGSVESQIQVWEVYGLKPLFSLTGHTDSVKSLDFSPDGNDLASGSGDWDCTVKLWDLTRQQLKQTLQGHQWAVNAVKFSPNGKYLVSGSSDQTVRRIELEEETSVSSASLRHLKAVTSLAFSPDGIFLASGSEDETIKLCI</sequence>
<dbReference type="InterPro" id="IPR000719">
    <property type="entry name" value="Prot_kinase_dom"/>
</dbReference>
<dbReference type="AlphaFoldDB" id="K9YVZ6"/>
<dbReference type="HOGENOM" id="CLU_000288_135_4_3"/>
<dbReference type="GO" id="GO:0004672">
    <property type="term" value="F:protein kinase activity"/>
    <property type="evidence" value="ECO:0007669"/>
    <property type="project" value="InterPro"/>
</dbReference>
<feature type="domain" description="Protein kinase" evidence="4">
    <location>
        <begin position="48"/>
        <end position="314"/>
    </location>
</feature>
<dbReference type="eggNOG" id="COG2319">
    <property type="taxonomic scope" value="Bacteria"/>
</dbReference>
<dbReference type="PANTHER" id="PTHR22847">
    <property type="entry name" value="WD40 REPEAT PROTEIN"/>
    <property type="match status" value="1"/>
</dbReference>
<feature type="repeat" description="WD" evidence="3">
    <location>
        <begin position="508"/>
        <end position="551"/>
    </location>
</feature>
<reference evidence="5" key="1">
    <citation type="submission" date="2012-04" db="EMBL/GenBank/DDBJ databases">
        <title>Finished genome of Dactylococcopsis salina PCC 8305.</title>
        <authorList>
            <consortium name="US DOE Joint Genome Institute"/>
            <person name="Gugger M."/>
            <person name="Coursin T."/>
            <person name="Rippka R."/>
            <person name="Tandeau De Marsac N."/>
            <person name="Huntemann M."/>
            <person name="Wei C.-L."/>
            <person name="Han J."/>
            <person name="Detter J.C."/>
            <person name="Han C."/>
            <person name="Tapia R."/>
            <person name="Daligault H."/>
            <person name="Chen A."/>
            <person name="Krypides N."/>
            <person name="Mavromatis K."/>
            <person name="Markowitz V."/>
            <person name="Szeto E."/>
            <person name="Ivanova N."/>
            <person name="Ovchinnikova G."/>
            <person name="Pagani I."/>
            <person name="Pati A."/>
            <person name="Goodwin L."/>
            <person name="Peters L."/>
            <person name="Pitluck S."/>
            <person name="Woyke T."/>
            <person name="Kerfeld C."/>
        </authorList>
    </citation>
    <scope>NUCLEOTIDE SEQUENCE [LARGE SCALE GENOMIC DNA]</scope>
    <source>
        <strain evidence="5">PCC 8305</strain>
    </source>
</reference>
<evidence type="ECO:0000256" key="3">
    <source>
        <dbReference type="PROSITE-ProRule" id="PRU00221"/>
    </source>
</evidence>